<dbReference type="PANTHER" id="PTHR30532:SF29">
    <property type="entry name" value="FE(3+) DICITRATE-BINDING PERIPLASMIC PROTEIN"/>
    <property type="match status" value="1"/>
</dbReference>
<gene>
    <name evidence="6" type="ORF">Q619_VDC00178G0001</name>
</gene>
<evidence type="ECO:0000259" key="5">
    <source>
        <dbReference type="PROSITE" id="PS50983"/>
    </source>
</evidence>
<dbReference type="SUPFAM" id="SSF53807">
    <property type="entry name" value="Helical backbone' metal receptor"/>
    <property type="match status" value="1"/>
</dbReference>
<protein>
    <submittedName>
        <fullName evidence="6">ABC transporter, substrate-binding protein</fullName>
    </submittedName>
</protein>
<evidence type="ECO:0000256" key="4">
    <source>
        <dbReference type="ARBA" id="ARBA00022729"/>
    </source>
</evidence>
<dbReference type="InterPro" id="IPR002491">
    <property type="entry name" value="ABC_transptr_periplasmic_BD"/>
</dbReference>
<evidence type="ECO:0000313" key="7">
    <source>
        <dbReference type="Proteomes" id="UP000018855"/>
    </source>
</evidence>
<feature type="non-terminal residue" evidence="6">
    <location>
        <position position="186"/>
    </location>
</feature>
<comment type="similarity">
    <text evidence="2">Belongs to the bacterial solute-binding protein 8 family.</text>
</comment>
<accession>W1V4M3</accession>
<feature type="non-terminal residue" evidence="6">
    <location>
        <position position="1"/>
    </location>
</feature>
<proteinExistence type="inferred from homology"/>
<sequence>VQNFSINDETKTINYEQIQALKPDLIIMRDSYGKAAYNALSKIAPTISVNVNKEEVALLTIAKALGVPEKGEARLKEYYSQAKKTRIALAEHMQGETVAFLRILNKEIRLYPYMKSDLNVFMAELLNIKPPDMVLETELNPTNNAISLERLPDLDAGYLIVSAGYGASSANNQGVADQRLANLKKD</sequence>
<dbReference type="AlphaFoldDB" id="W1V4M3"/>
<dbReference type="InterPro" id="IPR051313">
    <property type="entry name" value="Bact_iron-sidero_bind"/>
</dbReference>
<name>W1V4M3_9FIRM</name>
<dbReference type="Pfam" id="PF01497">
    <property type="entry name" value="Peripla_BP_2"/>
    <property type="match status" value="1"/>
</dbReference>
<dbReference type="Gene3D" id="3.40.50.1980">
    <property type="entry name" value="Nitrogenase molybdenum iron protein domain"/>
    <property type="match status" value="2"/>
</dbReference>
<dbReference type="GO" id="GO:1901678">
    <property type="term" value="P:iron coordination entity transport"/>
    <property type="evidence" value="ECO:0007669"/>
    <property type="project" value="UniProtKB-ARBA"/>
</dbReference>
<keyword evidence="3" id="KW-0813">Transport</keyword>
<evidence type="ECO:0000256" key="2">
    <source>
        <dbReference type="ARBA" id="ARBA00008814"/>
    </source>
</evidence>
<evidence type="ECO:0000256" key="1">
    <source>
        <dbReference type="ARBA" id="ARBA00004196"/>
    </source>
</evidence>
<keyword evidence="4" id="KW-0732">Signal</keyword>
<comment type="caution">
    <text evidence="6">The sequence shown here is derived from an EMBL/GenBank/DDBJ whole genome shotgun (WGS) entry which is preliminary data.</text>
</comment>
<feature type="domain" description="Fe/B12 periplasmic-binding" evidence="5">
    <location>
        <begin position="1"/>
        <end position="186"/>
    </location>
</feature>
<dbReference type="GO" id="GO:0030288">
    <property type="term" value="C:outer membrane-bounded periplasmic space"/>
    <property type="evidence" value="ECO:0007669"/>
    <property type="project" value="TreeGrafter"/>
</dbReference>
<dbReference type="PANTHER" id="PTHR30532">
    <property type="entry name" value="IRON III DICITRATE-BINDING PERIPLASMIC PROTEIN"/>
    <property type="match status" value="1"/>
</dbReference>
<reference evidence="6 7" key="1">
    <citation type="submission" date="2013-12" db="EMBL/GenBank/DDBJ databases">
        <title>A Varibaculum cambriense genome reconstructed from a premature infant gut community with otherwise low bacterial novelty that shifts toward anaerobic metabolism during the third week of life.</title>
        <authorList>
            <person name="Brown C.T."/>
            <person name="Sharon I."/>
            <person name="Thomas B.C."/>
            <person name="Castelle C.J."/>
            <person name="Morowitz M.J."/>
            <person name="Banfield J.F."/>
        </authorList>
    </citation>
    <scope>NUCLEOTIDE SEQUENCE [LARGE SCALE GENOMIC DNA]</scope>
    <source>
        <strain evidence="7">DORA_11</strain>
    </source>
</reference>
<evidence type="ECO:0000313" key="6">
    <source>
        <dbReference type="EMBL" id="ETJ00907.1"/>
    </source>
</evidence>
<comment type="subcellular location">
    <subcellularLocation>
        <location evidence="1">Cell envelope</location>
    </subcellularLocation>
</comment>
<organism evidence="6 7">
    <name type="scientific">Veillonella dispar DORA_11</name>
    <dbReference type="NCBI Taxonomy" id="1403949"/>
    <lineage>
        <taxon>Bacteria</taxon>
        <taxon>Bacillati</taxon>
        <taxon>Bacillota</taxon>
        <taxon>Negativicutes</taxon>
        <taxon>Veillonellales</taxon>
        <taxon>Veillonellaceae</taxon>
        <taxon>Veillonella</taxon>
    </lineage>
</organism>
<dbReference type="Proteomes" id="UP000018855">
    <property type="component" value="Unassembled WGS sequence"/>
</dbReference>
<dbReference type="EMBL" id="AZMJ01000178">
    <property type="protein sequence ID" value="ETJ00907.1"/>
    <property type="molecule type" value="Genomic_DNA"/>
</dbReference>
<dbReference type="PROSITE" id="PS50983">
    <property type="entry name" value="FE_B12_PBP"/>
    <property type="match status" value="1"/>
</dbReference>
<evidence type="ECO:0000256" key="3">
    <source>
        <dbReference type="ARBA" id="ARBA00022448"/>
    </source>
</evidence>